<evidence type="ECO:0008006" key="3">
    <source>
        <dbReference type="Google" id="ProtNLM"/>
    </source>
</evidence>
<evidence type="ECO:0000313" key="2">
    <source>
        <dbReference type="Proteomes" id="UP000239757"/>
    </source>
</evidence>
<sequence length="260" mass="28178">MGGNEIYFSGFPILLCKFVQSDLTFNFDNECSFSVWLSASPSVGDGDPERGPGTLEIFSMPDPWTGSLWLRTKCSYDASQVNFTCETGDCGSGSVDCQSPPPKPPETLLNFNINQNVVSYEVSLNHGFNVPVQIQPIGGTLVGGSEVCPVVDCIKDMGDVCPPSLVAINKNRAYVGCNSPCDALKDPKYCCTGSLQGRLASLMTSQKDLRNFVSWHIHIRETTILQYTNAVGQVLTMLHSVLYNSTNSGIVIILICSAKL</sequence>
<dbReference type="InterPro" id="IPR037176">
    <property type="entry name" value="Osmotin/thaumatin-like_sf"/>
</dbReference>
<protein>
    <recommendedName>
        <fullName evidence="3">Thaumatin-like protein</fullName>
    </recommendedName>
</protein>
<dbReference type="PRINTS" id="PR00347">
    <property type="entry name" value="THAUMATIN"/>
</dbReference>
<dbReference type="InterPro" id="IPR001938">
    <property type="entry name" value="Thaumatin"/>
</dbReference>
<dbReference type="SMART" id="SM00205">
    <property type="entry name" value="THN"/>
    <property type="match status" value="1"/>
</dbReference>
<dbReference type="Pfam" id="PF00314">
    <property type="entry name" value="Thaumatin"/>
    <property type="match status" value="1"/>
</dbReference>
<name>A0A2P5YLU0_GOSBA</name>
<organism evidence="1 2">
    <name type="scientific">Gossypium barbadense</name>
    <name type="common">Sea Island cotton</name>
    <name type="synonym">Hibiscus barbadensis</name>
    <dbReference type="NCBI Taxonomy" id="3634"/>
    <lineage>
        <taxon>Eukaryota</taxon>
        <taxon>Viridiplantae</taxon>
        <taxon>Streptophyta</taxon>
        <taxon>Embryophyta</taxon>
        <taxon>Tracheophyta</taxon>
        <taxon>Spermatophyta</taxon>
        <taxon>Magnoliopsida</taxon>
        <taxon>eudicotyledons</taxon>
        <taxon>Gunneridae</taxon>
        <taxon>Pentapetalae</taxon>
        <taxon>rosids</taxon>
        <taxon>malvids</taxon>
        <taxon>Malvales</taxon>
        <taxon>Malvaceae</taxon>
        <taxon>Malvoideae</taxon>
        <taxon>Gossypium</taxon>
    </lineage>
</organism>
<dbReference type="SUPFAM" id="SSF49870">
    <property type="entry name" value="Osmotin, thaumatin-like protein"/>
    <property type="match status" value="1"/>
</dbReference>
<gene>
    <name evidence="1" type="ORF">GOBAR_AA04038</name>
</gene>
<dbReference type="Gene3D" id="2.60.110.10">
    <property type="entry name" value="Thaumatin"/>
    <property type="match status" value="1"/>
</dbReference>
<accession>A0A2P5YLU0</accession>
<reference evidence="1 2" key="1">
    <citation type="submission" date="2015-01" db="EMBL/GenBank/DDBJ databases">
        <title>Genome of allotetraploid Gossypium barbadense reveals genomic plasticity and fiber elongation in cotton evolution.</title>
        <authorList>
            <person name="Chen X."/>
            <person name="Liu X."/>
            <person name="Zhao B."/>
            <person name="Zheng H."/>
            <person name="Hu Y."/>
            <person name="Lu G."/>
            <person name="Yang C."/>
            <person name="Chen J."/>
            <person name="Shan C."/>
            <person name="Zhang L."/>
            <person name="Zhou Y."/>
            <person name="Wang L."/>
            <person name="Guo W."/>
            <person name="Bai Y."/>
            <person name="Ruan J."/>
            <person name="Shangguan X."/>
            <person name="Mao Y."/>
            <person name="Jiang J."/>
            <person name="Zhu Y."/>
            <person name="Lei J."/>
            <person name="Kang H."/>
            <person name="Chen S."/>
            <person name="He X."/>
            <person name="Wang R."/>
            <person name="Wang Y."/>
            <person name="Chen J."/>
            <person name="Wang L."/>
            <person name="Yu S."/>
            <person name="Wang B."/>
            <person name="Wei J."/>
            <person name="Song S."/>
            <person name="Lu X."/>
            <person name="Gao Z."/>
            <person name="Gu W."/>
            <person name="Deng X."/>
            <person name="Ma D."/>
            <person name="Wang S."/>
            <person name="Liang W."/>
            <person name="Fang L."/>
            <person name="Cai C."/>
            <person name="Zhu X."/>
            <person name="Zhou B."/>
            <person name="Zhang Y."/>
            <person name="Chen Z."/>
            <person name="Xu S."/>
            <person name="Zhu R."/>
            <person name="Wang S."/>
            <person name="Zhang T."/>
            <person name="Zhao G."/>
        </authorList>
    </citation>
    <scope>NUCLEOTIDE SEQUENCE [LARGE SCALE GENOMIC DNA]</scope>
    <source>
        <strain evidence="2">cv. Xinhai21</strain>
        <tissue evidence="1">Leaf</tissue>
    </source>
</reference>
<proteinExistence type="predicted"/>
<dbReference type="AlphaFoldDB" id="A0A2P5YLU0"/>
<dbReference type="EMBL" id="KZ663019">
    <property type="protein sequence ID" value="PPS16543.1"/>
    <property type="molecule type" value="Genomic_DNA"/>
</dbReference>
<dbReference type="PROSITE" id="PS51367">
    <property type="entry name" value="THAUMATIN_2"/>
    <property type="match status" value="1"/>
</dbReference>
<dbReference type="Proteomes" id="UP000239757">
    <property type="component" value="Unassembled WGS sequence"/>
</dbReference>
<dbReference type="OrthoDB" id="430315at2759"/>
<dbReference type="PANTHER" id="PTHR31048">
    <property type="entry name" value="OS03G0233200 PROTEIN"/>
    <property type="match status" value="1"/>
</dbReference>
<evidence type="ECO:0000313" key="1">
    <source>
        <dbReference type="EMBL" id="PPS16543.1"/>
    </source>
</evidence>